<accession>A0ABM4BSR1</accession>
<dbReference type="InterPro" id="IPR027408">
    <property type="entry name" value="PNPase/RNase_PH_dom_sf"/>
</dbReference>
<dbReference type="InterPro" id="IPR020568">
    <property type="entry name" value="Ribosomal_Su5_D2-typ_SF"/>
</dbReference>
<sequence>MAGLDLVSPEGLRFDGRKCHELRKITAKKGIFSQADGSAYIEQGNTKVIASVYGPHEVSNRSKTLHDSTLINCQFSMATFSMSERKNRPKGDRKSTEISMLLEKTFATAIMTELYPRSQIDIYVQVIQSDGGIIAACINVATLALIDAGVPMKDFVCACTSSYVQEKNLTDINHLEESSGSCQLTLAMLPRTAKVVAFQVSSRLHLDNLEELLKITKQGCLDIYNVLQQAVEADSLQQAVTLVV</sequence>
<keyword evidence="4" id="KW-1185">Reference proteome</keyword>
<evidence type="ECO:0000259" key="2">
    <source>
        <dbReference type="Pfam" id="PF01138"/>
    </source>
</evidence>
<name>A0ABM4BSR1_HYDVU</name>
<dbReference type="CDD" id="cd11370">
    <property type="entry name" value="RNase_PH_RRP41"/>
    <property type="match status" value="1"/>
</dbReference>
<feature type="domain" description="Exoribonuclease phosphorolytic" evidence="3">
    <location>
        <begin position="154"/>
        <end position="218"/>
    </location>
</feature>
<dbReference type="InterPro" id="IPR036345">
    <property type="entry name" value="ExoRNase_PH_dom2_sf"/>
</dbReference>
<comment type="similarity">
    <text evidence="1">Belongs to the RNase PH family.</text>
</comment>
<dbReference type="InterPro" id="IPR001247">
    <property type="entry name" value="ExoRNase_PH_dom1"/>
</dbReference>
<dbReference type="InterPro" id="IPR050080">
    <property type="entry name" value="RNase_PH"/>
</dbReference>
<dbReference type="PANTHER" id="PTHR11953:SF0">
    <property type="entry name" value="EXOSOME COMPLEX COMPONENT RRP41"/>
    <property type="match status" value="1"/>
</dbReference>
<gene>
    <name evidence="5" type="primary">LOC100202311</name>
</gene>
<dbReference type="Pfam" id="PF03725">
    <property type="entry name" value="RNase_PH_C"/>
    <property type="match status" value="1"/>
</dbReference>
<evidence type="ECO:0000313" key="4">
    <source>
        <dbReference type="Proteomes" id="UP001652625"/>
    </source>
</evidence>
<dbReference type="Proteomes" id="UP001652625">
    <property type="component" value="Chromosome 04"/>
</dbReference>
<feature type="domain" description="Exoribonuclease phosphorolytic" evidence="2">
    <location>
        <begin position="21"/>
        <end position="151"/>
    </location>
</feature>
<organism evidence="4 5">
    <name type="scientific">Hydra vulgaris</name>
    <name type="common">Hydra</name>
    <name type="synonym">Hydra attenuata</name>
    <dbReference type="NCBI Taxonomy" id="6087"/>
    <lineage>
        <taxon>Eukaryota</taxon>
        <taxon>Metazoa</taxon>
        <taxon>Cnidaria</taxon>
        <taxon>Hydrozoa</taxon>
        <taxon>Hydroidolina</taxon>
        <taxon>Anthoathecata</taxon>
        <taxon>Aplanulata</taxon>
        <taxon>Hydridae</taxon>
        <taxon>Hydra</taxon>
    </lineage>
</organism>
<proteinExistence type="inferred from homology"/>
<evidence type="ECO:0000256" key="1">
    <source>
        <dbReference type="ARBA" id="ARBA00006678"/>
    </source>
</evidence>
<dbReference type="Pfam" id="PF01138">
    <property type="entry name" value="RNase_PH"/>
    <property type="match status" value="1"/>
</dbReference>
<dbReference type="SUPFAM" id="SSF54211">
    <property type="entry name" value="Ribosomal protein S5 domain 2-like"/>
    <property type="match status" value="1"/>
</dbReference>
<dbReference type="Gene3D" id="3.30.230.70">
    <property type="entry name" value="GHMP Kinase, N-terminal domain"/>
    <property type="match status" value="1"/>
</dbReference>
<evidence type="ECO:0000313" key="5">
    <source>
        <dbReference type="RefSeq" id="XP_065652192.1"/>
    </source>
</evidence>
<protein>
    <submittedName>
        <fullName evidence="5">Exosome complex component RRP41</fullName>
    </submittedName>
</protein>
<dbReference type="SUPFAM" id="SSF55666">
    <property type="entry name" value="Ribonuclease PH domain 2-like"/>
    <property type="match status" value="1"/>
</dbReference>
<dbReference type="InterPro" id="IPR015847">
    <property type="entry name" value="ExoRNase_PH_dom2"/>
</dbReference>
<dbReference type="RefSeq" id="XP_065652192.1">
    <property type="nucleotide sequence ID" value="XM_065796120.1"/>
</dbReference>
<dbReference type="PANTHER" id="PTHR11953">
    <property type="entry name" value="EXOSOME COMPLEX COMPONENT"/>
    <property type="match status" value="1"/>
</dbReference>
<dbReference type="GeneID" id="100202311"/>
<reference evidence="5" key="1">
    <citation type="submission" date="2025-08" db="UniProtKB">
        <authorList>
            <consortium name="RefSeq"/>
        </authorList>
    </citation>
    <scope>IDENTIFICATION</scope>
</reference>
<evidence type="ECO:0000259" key="3">
    <source>
        <dbReference type="Pfam" id="PF03725"/>
    </source>
</evidence>